<evidence type="ECO:0000313" key="2">
    <source>
        <dbReference type="EMBL" id="NJC69697.1"/>
    </source>
</evidence>
<dbReference type="PIRSF" id="PIRSF037442">
    <property type="entry name" value="UCP037442_abhydr"/>
    <property type="match status" value="1"/>
</dbReference>
<protein>
    <submittedName>
        <fullName evidence="2">Alpha/beta fold hydrolase</fullName>
    </submittedName>
</protein>
<evidence type="ECO:0000259" key="1">
    <source>
        <dbReference type="Pfam" id="PF12146"/>
    </source>
</evidence>
<keyword evidence="3" id="KW-1185">Reference proteome</keyword>
<dbReference type="PANTHER" id="PTHR43194">
    <property type="entry name" value="HYDROLASE ALPHA/BETA FOLD FAMILY"/>
    <property type="match status" value="1"/>
</dbReference>
<dbReference type="InterPro" id="IPR017208">
    <property type="entry name" value="UCP037442_abhydr"/>
</dbReference>
<dbReference type="GO" id="GO:0016787">
    <property type="term" value="F:hydrolase activity"/>
    <property type="evidence" value="ECO:0007669"/>
    <property type="project" value="UniProtKB-KW"/>
</dbReference>
<sequence>MTGVDYAQEYVDRDGERIGMHLYPDTPGPAVVIWPAMGVPAGYYRRFALSLGAAGLSVVVADLRGTGASTPTPSRASGYGYAEMIGDVGAVLEALKPRLDGRQALLFGHSLGGQLCALHLATHRPTDVAGLVLVAVGTPYWRAYPGPQGPVILAYTQAIAATSALMGVWPGWTFGGRQARGVIRDWAYTARHGRYPRLDGEDVEAALATVRTPVLAVSVDNDRYTPASSVDHLCGKLPAATVERAHYTVAEAGAPLDHFRWVRAGAPLAARVADFAARSSLPQ</sequence>
<reference evidence="2 3" key="1">
    <citation type="submission" date="2020-03" db="EMBL/GenBank/DDBJ databases">
        <title>WGS of the type strain of Planosporangium spp.</title>
        <authorList>
            <person name="Thawai C."/>
        </authorList>
    </citation>
    <scope>NUCLEOTIDE SEQUENCE [LARGE SCALE GENOMIC DNA]</scope>
    <source>
        <strain evidence="2 3">TBRC 5610</strain>
    </source>
</reference>
<organism evidence="2 3">
    <name type="scientific">Planosporangium thailandense</name>
    <dbReference type="NCBI Taxonomy" id="765197"/>
    <lineage>
        <taxon>Bacteria</taxon>
        <taxon>Bacillati</taxon>
        <taxon>Actinomycetota</taxon>
        <taxon>Actinomycetes</taxon>
        <taxon>Micromonosporales</taxon>
        <taxon>Micromonosporaceae</taxon>
        <taxon>Planosporangium</taxon>
    </lineage>
</organism>
<dbReference type="InterPro" id="IPR029058">
    <property type="entry name" value="AB_hydrolase_fold"/>
</dbReference>
<feature type="domain" description="Serine aminopeptidase S33" evidence="1">
    <location>
        <begin position="29"/>
        <end position="242"/>
    </location>
</feature>
<proteinExistence type="predicted"/>
<dbReference type="PANTHER" id="PTHR43194:SF2">
    <property type="entry name" value="PEROXISOMAL MEMBRANE PROTEIN LPX1"/>
    <property type="match status" value="1"/>
</dbReference>
<keyword evidence="2" id="KW-0378">Hydrolase</keyword>
<accession>A0ABX0XUY8</accession>
<dbReference type="InterPro" id="IPR050228">
    <property type="entry name" value="Carboxylesterase_BioH"/>
</dbReference>
<dbReference type="Gene3D" id="3.40.50.1820">
    <property type="entry name" value="alpha/beta hydrolase"/>
    <property type="match status" value="1"/>
</dbReference>
<dbReference type="Proteomes" id="UP000722989">
    <property type="component" value="Unassembled WGS sequence"/>
</dbReference>
<comment type="caution">
    <text evidence="2">The sequence shown here is derived from an EMBL/GenBank/DDBJ whole genome shotgun (WGS) entry which is preliminary data.</text>
</comment>
<dbReference type="InterPro" id="IPR022742">
    <property type="entry name" value="Hydrolase_4"/>
</dbReference>
<evidence type="ECO:0000313" key="3">
    <source>
        <dbReference type="Proteomes" id="UP000722989"/>
    </source>
</evidence>
<name>A0ABX0XUY8_9ACTN</name>
<dbReference type="RefSeq" id="WP_167924859.1">
    <property type="nucleotide sequence ID" value="NZ_JAATVY010000004.1"/>
</dbReference>
<dbReference type="EMBL" id="JAATVY010000004">
    <property type="protein sequence ID" value="NJC69697.1"/>
    <property type="molecule type" value="Genomic_DNA"/>
</dbReference>
<dbReference type="SUPFAM" id="SSF53474">
    <property type="entry name" value="alpha/beta-Hydrolases"/>
    <property type="match status" value="1"/>
</dbReference>
<gene>
    <name evidence="2" type="ORF">HC031_08185</name>
</gene>
<dbReference type="Pfam" id="PF12146">
    <property type="entry name" value="Hydrolase_4"/>
    <property type="match status" value="1"/>
</dbReference>